<keyword evidence="3" id="KW-1185">Reference proteome</keyword>
<dbReference type="KEGG" id="srd:SD10_09715"/>
<dbReference type="RefSeq" id="WP_046573626.1">
    <property type="nucleotide sequence ID" value="NZ_CP010429.1"/>
</dbReference>
<sequence length="246" mass="26493">MQSCLNAGTTAWYGLTNPGGLTPPSGYYQGAESDGAVFFAQNGTNPPNPCDASPRHVGTWNGLNVEIRTFANGKHALVTAVAGSSNDKYYVRGDNFWDNFTKDGGVDQYRACLNAGDTDWWGMAFPGGIAPPSGYQQGTSPDGAVYFSTNGLRIAALEPIQEEVTLVQVRPNPVQEEVTVTFILKEAGPVQMRILDLQGRVQQQHNEKGVAGKNERTLAVGALSTGLYALEVTFEGQRVIHKLVKQ</sequence>
<dbReference type="NCBIfam" id="TIGR04183">
    <property type="entry name" value="Por_Secre_tail"/>
    <property type="match status" value="1"/>
</dbReference>
<evidence type="ECO:0000313" key="3">
    <source>
        <dbReference type="Proteomes" id="UP000033054"/>
    </source>
</evidence>
<dbReference type="EMBL" id="CP010429">
    <property type="protein sequence ID" value="AKD55142.1"/>
    <property type="molecule type" value="Genomic_DNA"/>
</dbReference>
<gene>
    <name evidence="2" type="ORF">SD10_09715</name>
</gene>
<dbReference type="Proteomes" id="UP000033054">
    <property type="component" value="Chromosome"/>
</dbReference>
<name>A0A0E3V6M1_9BACT</name>
<reference evidence="2 3" key="1">
    <citation type="journal article" date="2014" name="Curr. Microbiol.">
        <title>Spirosoma radiotolerans sp. nov., a gamma-radiation-resistant bacterium isolated from gamma ray-irradiated soil.</title>
        <authorList>
            <person name="Lee J.J."/>
            <person name="Srinivasan S."/>
            <person name="Lim S."/>
            <person name="Joe M."/>
            <person name="Im S."/>
            <person name="Bae S.I."/>
            <person name="Park K.R."/>
            <person name="Han J.H."/>
            <person name="Park S.H."/>
            <person name="Joo B.M."/>
            <person name="Park S.J."/>
            <person name="Kim M.K."/>
        </authorList>
    </citation>
    <scope>NUCLEOTIDE SEQUENCE [LARGE SCALE GENOMIC DNA]</scope>
    <source>
        <strain evidence="2 3">DG5A</strain>
    </source>
</reference>
<evidence type="ECO:0000259" key="1">
    <source>
        <dbReference type="Pfam" id="PF18962"/>
    </source>
</evidence>
<protein>
    <recommendedName>
        <fullName evidence="1">Secretion system C-terminal sorting domain-containing protein</fullName>
    </recommendedName>
</protein>
<feature type="domain" description="Secretion system C-terminal sorting" evidence="1">
    <location>
        <begin position="171"/>
        <end position="244"/>
    </location>
</feature>
<accession>A0A0E3V6M1</accession>
<dbReference type="HOGENOM" id="CLU_1128503_0_0_10"/>
<dbReference type="InterPro" id="IPR026444">
    <property type="entry name" value="Secre_tail"/>
</dbReference>
<dbReference type="AlphaFoldDB" id="A0A0E3V6M1"/>
<organism evidence="2 3">
    <name type="scientific">Spirosoma radiotolerans</name>
    <dbReference type="NCBI Taxonomy" id="1379870"/>
    <lineage>
        <taxon>Bacteria</taxon>
        <taxon>Pseudomonadati</taxon>
        <taxon>Bacteroidota</taxon>
        <taxon>Cytophagia</taxon>
        <taxon>Cytophagales</taxon>
        <taxon>Cytophagaceae</taxon>
        <taxon>Spirosoma</taxon>
    </lineage>
</organism>
<evidence type="ECO:0000313" key="2">
    <source>
        <dbReference type="EMBL" id="AKD55142.1"/>
    </source>
</evidence>
<dbReference type="PATRIC" id="fig|1379870.5.peg.2113"/>
<dbReference type="STRING" id="1379870.SD10_09715"/>
<proteinExistence type="predicted"/>
<dbReference type="OrthoDB" id="291295at2"/>
<dbReference type="Pfam" id="PF18962">
    <property type="entry name" value="Por_Secre_tail"/>
    <property type="match status" value="1"/>
</dbReference>